<evidence type="ECO:0000256" key="3">
    <source>
        <dbReference type="ARBA" id="ARBA00023002"/>
    </source>
</evidence>
<dbReference type="Pfam" id="PF00881">
    <property type="entry name" value="Nitroreductase"/>
    <property type="match status" value="1"/>
</dbReference>
<protein>
    <submittedName>
        <fullName evidence="5">Nitroreductase</fullName>
    </submittedName>
</protein>
<dbReference type="Proteomes" id="UP000012019">
    <property type="component" value="Unassembled WGS sequence"/>
</dbReference>
<evidence type="ECO:0000313" key="6">
    <source>
        <dbReference type="Proteomes" id="UP000012019"/>
    </source>
</evidence>
<evidence type="ECO:0000259" key="4">
    <source>
        <dbReference type="Pfam" id="PF00881"/>
    </source>
</evidence>
<dbReference type="eggNOG" id="COG0778">
    <property type="taxonomic scope" value="Bacteria"/>
</dbReference>
<name>M7PRW2_9GAMM</name>
<keyword evidence="2" id="KW-0288">FMN</keyword>
<dbReference type="InterPro" id="IPR050627">
    <property type="entry name" value="Nitroreductase/BluB"/>
</dbReference>
<evidence type="ECO:0000256" key="1">
    <source>
        <dbReference type="ARBA" id="ARBA00022630"/>
    </source>
</evidence>
<organism evidence="5 6">
    <name type="scientific">Methylophaga lonarensis MPL</name>
    <dbReference type="NCBI Taxonomy" id="1286106"/>
    <lineage>
        <taxon>Bacteria</taxon>
        <taxon>Pseudomonadati</taxon>
        <taxon>Pseudomonadota</taxon>
        <taxon>Gammaproteobacteria</taxon>
        <taxon>Thiotrichales</taxon>
        <taxon>Piscirickettsiaceae</taxon>
        <taxon>Methylophaga</taxon>
    </lineage>
</organism>
<accession>M7PRW2</accession>
<sequence length="221" mass="24803">MSVKDALLKRHSVRAFLPTPISPQQISDLLDLARHAPSGANTQPWQVAVVMGETKHLLSQHIQAAFEQGEPAEPDYSYYPSQWQSPYIDRRRACGLQLYQSLNIEKTDKQAQRQQWAANYRAFDAPVMLLFFMDKSMQTGSFLDFGMFLQSLMLAATEQGLATCPQAALAEYPAQVKQLLGYADDSILLCGMALGYEDNSAAVNQYRTERASVTSFTRFFS</sequence>
<dbReference type="AlphaFoldDB" id="M7PRW2"/>
<keyword evidence="1" id="KW-0285">Flavoprotein</keyword>
<dbReference type="RefSeq" id="WP_009726339.1">
    <property type="nucleotide sequence ID" value="NZ_APHR01000032.1"/>
</dbReference>
<evidence type="ECO:0000313" key="5">
    <source>
        <dbReference type="EMBL" id="EMR13174.1"/>
    </source>
</evidence>
<proteinExistence type="predicted"/>
<dbReference type="SUPFAM" id="SSF55469">
    <property type="entry name" value="FMN-dependent nitroreductase-like"/>
    <property type="match status" value="1"/>
</dbReference>
<dbReference type="PANTHER" id="PTHR23026:SF90">
    <property type="entry name" value="IODOTYROSINE DEIODINASE 1"/>
    <property type="match status" value="1"/>
</dbReference>
<gene>
    <name evidence="5" type="ORF">MPL1_06727</name>
</gene>
<dbReference type="PANTHER" id="PTHR23026">
    <property type="entry name" value="NADPH NITROREDUCTASE"/>
    <property type="match status" value="1"/>
</dbReference>
<dbReference type="Gene3D" id="3.40.109.10">
    <property type="entry name" value="NADH Oxidase"/>
    <property type="match status" value="1"/>
</dbReference>
<comment type="caution">
    <text evidence="5">The sequence shown here is derived from an EMBL/GenBank/DDBJ whole genome shotgun (WGS) entry which is preliminary data.</text>
</comment>
<dbReference type="EMBL" id="APHR01000032">
    <property type="protein sequence ID" value="EMR13174.1"/>
    <property type="molecule type" value="Genomic_DNA"/>
</dbReference>
<evidence type="ECO:0000256" key="2">
    <source>
        <dbReference type="ARBA" id="ARBA00022643"/>
    </source>
</evidence>
<dbReference type="CDD" id="cd02136">
    <property type="entry name" value="PnbA_NfnB-like"/>
    <property type="match status" value="1"/>
</dbReference>
<keyword evidence="6" id="KW-1185">Reference proteome</keyword>
<feature type="domain" description="Nitroreductase" evidence="4">
    <location>
        <begin position="8"/>
        <end position="196"/>
    </location>
</feature>
<dbReference type="PATRIC" id="fig|1286106.3.peg.1351"/>
<reference evidence="5 6" key="1">
    <citation type="journal article" date="2013" name="Genome Announc.">
        <title>Draft Genome Sequence of Methylophaga lonarensis MPLT, a Haloalkaliphilic (Non-Methane-Utilizing) Methylotroph.</title>
        <authorList>
            <person name="Shetty S.A."/>
            <person name="Marathe N.P."/>
            <person name="Munot H."/>
            <person name="Antony C.P."/>
            <person name="Dhotre D.P."/>
            <person name="Murrell J.C."/>
            <person name="Shouche Y.S."/>
        </authorList>
    </citation>
    <scope>NUCLEOTIDE SEQUENCE [LARGE SCALE GENOMIC DNA]</scope>
    <source>
        <strain evidence="5 6">MPL</strain>
    </source>
</reference>
<dbReference type="STRING" id="1286106.MPL1_06727"/>
<dbReference type="InterPro" id="IPR000415">
    <property type="entry name" value="Nitroreductase-like"/>
</dbReference>
<dbReference type="OrthoDB" id="9784375at2"/>
<keyword evidence="3" id="KW-0560">Oxidoreductase</keyword>
<dbReference type="GO" id="GO:0016491">
    <property type="term" value="F:oxidoreductase activity"/>
    <property type="evidence" value="ECO:0007669"/>
    <property type="project" value="UniProtKB-KW"/>
</dbReference>
<dbReference type="InterPro" id="IPR029479">
    <property type="entry name" value="Nitroreductase"/>
</dbReference>